<comment type="caution">
    <text evidence="3">The sequence shown here is derived from an EMBL/GenBank/DDBJ whole genome shotgun (WGS) entry which is preliminary data.</text>
</comment>
<dbReference type="SUPFAM" id="SSF54427">
    <property type="entry name" value="NTF2-like"/>
    <property type="match status" value="1"/>
</dbReference>
<gene>
    <name evidence="3" type="ORF">DFR52_101170</name>
</gene>
<reference evidence="3 4" key="1">
    <citation type="submission" date="2018-05" db="EMBL/GenBank/DDBJ databases">
        <title>Genomic Encyclopedia of Type Strains, Phase IV (KMG-IV): sequencing the most valuable type-strain genomes for metagenomic binning, comparative biology and taxonomic classification.</title>
        <authorList>
            <person name="Goeker M."/>
        </authorList>
    </citation>
    <scope>NUCLEOTIDE SEQUENCE [LARGE SCALE GENOMIC DNA]</scope>
    <source>
        <strain evidence="3 4">DSM 16791</strain>
    </source>
</reference>
<feature type="domain" description="DUF4440" evidence="2">
    <location>
        <begin position="38"/>
        <end position="147"/>
    </location>
</feature>
<dbReference type="AlphaFoldDB" id="A0A317PQM7"/>
<dbReference type="Pfam" id="PF14534">
    <property type="entry name" value="DUF4440"/>
    <property type="match status" value="1"/>
</dbReference>
<dbReference type="Gene3D" id="3.10.450.50">
    <property type="match status" value="1"/>
</dbReference>
<evidence type="ECO:0000256" key="1">
    <source>
        <dbReference type="SAM" id="SignalP"/>
    </source>
</evidence>
<dbReference type="RefSeq" id="WP_158284819.1">
    <property type="nucleotide sequence ID" value="NZ_QGTR01000001.1"/>
</dbReference>
<evidence type="ECO:0000313" key="4">
    <source>
        <dbReference type="Proteomes" id="UP000246352"/>
    </source>
</evidence>
<protein>
    <submittedName>
        <fullName evidence="3">Uncharacterized protein (TIGR02246 family)</fullName>
    </submittedName>
</protein>
<keyword evidence="4" id="KW-1185">Reference proteome</keyword>
<name>A0A317PQM7_9HYPH</name>
<dbReference type="EMBL" id="QGTR01000001">
    <property type="protein sequence ID" value="PWW03489.1"/>
    <property type="molecule type" value="Genomic_DNA"/>
</dbReference>
<dbReference type="NCBIfam" id="TIGR02246">
    <property type="entry name" value="SgcJ/EcaC family oxidoreductase"/>
    <property type="match status" value="1"/>
</dbReference>
<dbReference type="InterPro" id="IPR032710">
    <property type="entry name" value="NTF2-like_dom_sf"/>
</dbReference>
<feature type="chain" id="PRO_5016244872" evidence="1">
    <location>
        <begin position="23"/>
        <end position="167"/>
    </location>
</feature>
<dbReference type="OrthoDB" id="7743762at2"/>
<proteinExistence type="predicted"/>
<dbReference type="InterPro" id="IPR011944">
    <property type="entry name" value="Steroid_delta5-4_isomerase"/>
</dbReference>
<sequence length="167" mass="17998">MKHILTAALLGAALLAVGPAGAEQMRVTDEAMLSALAEHSAKWDDAFNANTADAIVALYAEDAVEITNQGPIRGREAIKAHYEKLLERFKFSDHAGKVTSSHMIGDDGKTVWSEGEYSFTASDDKGNSMPLHGYWSAISVLEDAVWKDVMQTWNVDPGPTPPVAAVQ</sequence>
<dbReference type="Proteomes" id="UP000246352">
    <property type="component" value="Unassembled WGS sequence"/>
</dbReference>
<evidence type="ECO:0000259" key="2">
    <source>
        <dbReference type="Pfam" id="PF14534"/>
    </source>
</evidence>
<evidence type="ECO:0000313" key="3">
    <source>
        <dbReference type="EMBL" id="PWW03489.1"/>
    </source>
</evidence>
<dbReference type="InterPro" id="IPR027843">
    <property type="entry name" value="DUF4440"/>
</dbReference>
<keyword evidence="1" id="KW-0732">Signal</keyword>
<organism evidence="3 4">
    <name type="scientific">Hoeflea marina</name>
    <dbReference type="NCBI Taxonomy" id="274592"/>
    <lineage>
        <taxon>Bacteria</taxon>
        <taxon>Pseudomonadati</taxon>
        <taxon>Pseudomonadota</taxon>
        <taxon>Alphaproteobacteria</taxon>
        <taxon>Hyphomicrobiales</taxon>
        <taxon>Rhizobiaceae</taxon>
        <taxon>Hoeflea</taxon>
    </lineage>
</organism>
<feature type="signal peptide" evidence="1">
    <location>
        <begin position="1"/>
        <end position="22"/>
    </location>
</feature>
<accession>A0A317PQM7</accession>